<organism evidence="6 7">
    <name type="scientific">Metapseudomonas lalkuanensis</name>
    <dbReference type="NCBI Taxonomy" id="2604832"/>
    <lineage>
        <taxon>Bacteria</taxon>
        <taxon>Pseudomonadati</taxon>
        <taxon>Pseudomonadota</taxon>
        <taxon>Gammaproteobacteria</taxon>
        <taxon>Pseudomonadales</taxon>
        <taxon>Pseudomonadaceae</taxon>
        <taxon>Metapseudomonas</taxon>
    </lineage>
</organism>
<gene>
    <name evidence="6" type="ORF">FXN65_11965</name>
</gene>
<evidence type="ECO:0000313" key="7">
    <source>
        <dbReference type="Proteomes" id="UP000327179"/>
    </source>
</evidence>
<dbReference type="GO" id="GO:0003700">
    <property type="term" value="F:DNA-binding transcription factor activity"/>
    <property type="evidence" value="ECO:0007669"/>
    <property type="project" value="InterPro"/>
</dbReference>
<dbReference type="GO" id="GO:0003677">
    <property type="term" value="F:DNA binding"/>
    <property type="evidence" value="ECO:0007669"/>
    <property type="project" value="UniProtKB-KW"/>
</dbReference>
<dbReference type="PANTHER" id="PTHR30579:SF7">
    <property type="entry name" value="HTH-TYPE TRANSCRIPTIONAL REGULATOR LRHA-RELATED"/>
    <property type="match status" value="1"/>
</dbReference>
<evidence type="ECO:0000256" key="1">
    <source>
        <dbReference type="ARBA" id="ARBA00009437"/>
    </source>
</evidence>
<dbReference type="InterPro" id="IPR005119">
    <property type="entry name" value="LysR_subst-bd"/>
</dbReference>
<dbReference type="Gene3D" id="1.10.10.10">
    <property type="entry name" value="Winged helix-like DNA-binding domain superfamily/Winged helix DNA-binding domain"/>
    <property type="match status" value="1"/>
</dbReference>
<dbReference type="InterPro" id="IPR036388">
    <property type="entry name" value="WH-like_DNA-bd_sf"/>
</dbReference>
<keyword evidence="4" id="KW-0804">Transcription</keyword>
<comment type="similarity">
    <text evidence="1">Belongs to the LysR transcriptional regulatory family.</text>
</comment>
<sequence>MFDPLLLRSFVAVADCGNFTRAAERLHLTQSTVSQQLRRLEESLGCRLLDRSQRQVVATAEGEQLLGYARRILALQDEAAEVLRHQPGSGVLRLGVPEDFAAERLMPVLAEFSAAWPGVRLEVTSGLSPELLRLYQGGEFDLLLVKRMGDGGDSLASWPEPLGWVDSTSRPAYGREPLPLVVFPSGGLYRNEMLHGLDVQGRRWRIAYSSASLASVRAAVAAGLGVSLLPLRVLGPEHRLLGKEEDLPEIQGLRLALYGRKGLGRAEEELVGRLKALCGADDSCGGEFIR</sequence>
<evidence type="ECO:0000256" key="3">
    <source>
        <dbReference type="ARBA" id="ARBA00023125"/>
    </source>
</evidence>
<dbReference type="SUPFAM" id="SSF53850">
    <property type="entry name" value="Periplasmic binding protein-like II"/>
    <property type="match status" value="1"/>
</dbReference>
<keyword evidence="7" id="KW-1185">Reference proteome</keyword>
<dbReference type="PROSITE" id="PS50931">
    <property type="entry name" value="HTH_LYSR"/>
    <property type="match status" value="1"/>
</dbReference>
<evidence type="ECO:0000256" key="4">
    <source>
        <dbReference type="ARBA" id="ARBA00023163"/>
    </source>
</evidence>
<protein>
    <submittedName>
        <fullName evidence="6">LysR family transcriptional regulator</fullName>
    </submittedName>
</protein>
<reference evidence="6 7" key="1">
    <citation type="submission" date="2019-08" db="EMBL/GenBank/DDBJ databases">
        <title>Whole-genome Sequencing of e-waste polymer degrading bacterium Pseudomonas sp. strain PE08.</title>
        <authorList>
            <person name="Kirdat K."/>
            <person name="Debbarma P."/>
            <person name="Narawade N."/>
            <person name="Suyal D."/>
            <person name="Thorat V."/>
            <person name="Shouche Y."/>
            <person name="Goel R."/>
            <person name="Yadav A."/>
        </authorList>
    </citation>
    <scope>NUCLEOTIDE SEQUENCE [LARGE SCALE GENOMIC DNA]</scope>
    <source>
        <strain evidence="6 7">PE08</strain>
    </source>
</reference>
<evidence type="ECO:0000313" key="6">
    <source>
        <dbReference type="EMBL" id="QEY62754.1"/>
    </source>
</evidence>
<accession>A0A5J6QJQ6</accession>
<dbReference type="Pfam" id="PF03466">
    <property type="entry name" value="LysR_substrate"/>
    <property type="match status" value="1"/>
</dbReference>
<dbReference type="FunFam" id="1.10.10.10:FF:000001">
    <property type="entry name" value="LysR family transcriptional regulator"/>
    <property type="match status" value="1"/>
</dbReference>
<feature type="domain" description="HTH lysR-type" evidence="5">
    <location>
        <begin position="2"/>
        <end position="59"/>
    </location>
</feature>
<dbReference type="Gene3D" id="3.40.190.10">
    <property type="entry name" value="Periplasmic binding protein-like II"/>
    <property type="match status" value="2"/>
</dbReference>
<proteinExistence type="inferred from homology"/>
<dbReference type="Proteomes" id="UP000327179">
    <property type="component" value="Chromosome"/>
</dbReference>
<name>A0A5J6QJQ6_9GAMM</name>
<dbReference type="EMBL" id="CP043311">
    <property type="protein sequence ID" value="QEY62754.1"/>
    <property type="molecule type" value="Genomic_DNA"/>
</dbReference>
<dbReference type="PRINTS" id="PR00039">
    <property type="entry name" value="HTHLYSR"/>
</dbReference>
<keyword evidence="3" id="KW-0238">DNA-binding</keyword>
<evidence type="ECO:0000256" key="2">
    <source>
        <dbReference type="ARBA" id="ARBA00023015"/>
    </source>
</evidence>
<dbReference type="PANTHER" id="PTHR30579">
    <property type="entry name" value="TRANSCRIPTIONAL REGULATOR"/>
    <property type="match status" value="1"/>
</dbReference>
<dbReference type="InterPro" id="IPR000847">
    <property type="entry name" value="LysR_HTH_N"/>
</dbReference>
<evidence type="ECO:0000259" key="5">
    <source>
        <dbReference type="PROSITE" id="PS50931"/>
    </source>
</evidence>
<keyword evidence="2" id="KW-0805">Transcription regulation</keyword>
<dbReference type="SUPFAM" id="SSF46785">
    <property type="entry name" value="Winged helix' DNA-binding domain"/>
    <property type="match status" value="1"/>
</dbReference>
<dbReference type="AlphaFoldDB" id="A0A5J6QJQ6"/>
<dbReference type="InterPro" id="IPR036390">
    <property type="entry name" value="WH_DNA-bd_sf"/>
</dbReference>
<dbReference type="Pfam" id="PF00126">
    <property type="entry name" value="HTH_1"/>
    <property type="match status" value="1"/>
</dbReference>
<dbReference type="InterPro" id="IPR050176">
    <property type="entry name" value="LTTR"/>
</dbReference>
<dbReference type="RefSeq" id="WP_151133410.1">
    <property type="nucleotide sequence ID" value="NZ_CP043311.1"/>
</dbReference>
<dbReference type="KEGG" id="plal:FXN65_11965"/>